<dbReference type="EMBL" id="AP021876">
    <property type="protein sequence ID" value="BBO86512.1"/>
    <property type="molecule type" value="Genomic_DNA"/>
</dbReference>
<sequence length="82" mass="9470">MPSLQVRELPEPIYRRLQEEARKERRNFAQQAIVTLAKGLGLNDNPKQRRAAVLKDIKENPVVLSVPDLIDPVSLVREDRDR</sequence>
<gene>
    <name evidence="1" type="ORF">DSCO28_70780</name>
</gene>
<protein>
    <submittedName>
        <fullName evidence="1">Uncharacterized protein</fullName>
    </submittedName>
</protein>
<evidence type="ECO:0000313" key="2">
    <source>
        <dbReference type="Proteomes" id="UP000425960"/>
    </source>
</evidence>
<accession>A0A5K8A1T8</accession>
<dbReference type="KEGG" id="dov:DSCO28_70780"/>
<dbReference type="Proteomes" id="UP000425960">
    <property type="component" value="Chromosome"/>
</dbReference>
<dbReference type="InterPro" id="IPR010985">
    <property type="entry name" value="Ribbon_hlx_hlx"/>
</dbReference>
<dbReference type="RefSeq" id="WP_155325783.1">
    <property type="nucleotide sequence ID" value="NZ_AP021876.1"/>
</dbReference>
<evidence type="ECO:0000313" key="1">
    <source>
        <dbReference type="EMBL" id="BBO86512.1"/>
    </source>
</evidence>
<proteinExistence type="predicted"/>
<dbReference type="SUPFAM" id="SSF47598">
    <property type="entry name" value="Ribbon-helix-helix"/>
    <property type="match status" value="1"/>
</dbReference>
<reference evidence="1 2" key="1">
    <citation type="submission" date="2019-11" db="EMBL/GenBank/DDBJ databases">
        <title>Comparative genomics of hydrocarbon-degrading Desulfosarcina strains.</title>
        <authorList>
            <person name="Watanabe M."/>
            <person name="Kojima H."/>
            <person name="Fukui M."/>
        </authorList>
    </citation>
    <scope>NUCLEOTIDE SEQUENCE [LARGE SCALE GENOMIC DNA]</scope>
    <source>
        <strain evidence="1 2">28bB2T</strain>
    </source>
</reference>
<dbReference type="AlphaFoldDB" id="A0A5K8A1T8"/>
<organism evidence="1 2">
    <name type="scientific">Desulfosarcina ovata subsp. sediminis</name>
    <dbReference type="NCBI Taxonomy" id="885957"/>
    <lineage>
        <taxon>Bacteria</taxon>
        <taxon>Pseudomonadati</taxon>
        <taxon>Thermodesulfobacteriota</taxon>
        <taxon>Desulfobacteria</taxon>
        <taxon>Desulfobacterales</taxon>
        <taxon>Desulfosarcinaceae</taxon>
        <taxon>Desulfosarcina</taxon>
    </lineage>
</organism>
<dbReference type="GO" id="GO:0006355">
    <property type="term" value="P:regulation of DNA-templated transcription"/>
    <property type="evidence" value="ECO:0007669"/>
    <property type="project" value="InterPro"/>
</dbReference>
<name>A0A5K8A1T8_9BACT</name>